<evidence type="ECO:0000259" key="6">
    <source>
        <dbReference type="SMART" id="SM00198"/>
    </source>
</evidence>
<dbReference type="GO" id="GO:0005576">
    <property type="term" value="C:extracellular region"/>
    <property type="evidence" value="ECO:0007669"/>
    <property type="project" value="InterPro"/>
</dbReference>
<dbReference type="PANTHER" id="PTHR10334">
    <property type="entry name" value="CYSTEINE-RICH SECRETORY PROTEIN-RELATED"/>
    <property type="match status" value="1"/>
</dbReference>
<sequence length="159" mass="17989">MNFSNILVILIIFSLYCFICLADNDPEDYLDAHNEAREEVGVGPLEWSDTLAEYAETYAQTRIEHCIMEHSGGPYGENISEGSDTEMDAAVGVKMWVDEKINYNHETNECENGECLHYTQVVWKNTTHVGCARVNCLSGWTFITCNYDPPGNYVGLKPY</sequence>
<comment type="caution">
    <text evidence="7">The sequence shown here is derived from an EMBL/GenBank/DDBJ whole genome shotgun (WGS) entry which is preliminary data.</text>
</comment>
<dbReference type="OrthoDB" id="337038at2759"/>
<dbReference type="InterPro" id="IPR035940">
    <property type="entry name" value="CAP_sf"/>
</dbReference>
<dbReference type="AlphaFoldDB" id="A0A9D4VP76"/>
<dbReference type="GO" id="GO:0098542">
    <property type="term" value="P:defense response to other organism"/>
    <property type="evidence" value="ECO:0007669"/>
    <property type="project" value="UniProtKB-ARBA"/>
</dbReference>
<accession>A0A9D4VP76</accession>
<dbReference type="InterPro" id="IPR001283">
    <property type="entry name" value="CRISP-related"/>
</dbReference>
<evidence type="ECO:0000256" key="2">
    <source>
        <dbReference type="ARBA" id="ARBA00022729"/>
    </source>
</evidence>
<dbReference type="EMBL" id="JAMSHJ010000007">
    <property type="protein sequence ID" value="KAI5386266.1"/>
    <property type="molecule type" value="Genomic_DNA"/>
</dbReference>
<dbReference type="PRINTS" id="PR00837">
    <property type="entry name" value="V5TPXLIKE"/>
</dbReference>
<dbReference type="Gene3D" id="3.40.33.10">
    <property type="entry name" value="CAP"/>
    <property type="match status" value="1"/>
</dbReference>
<dbReference type="Pfam" id="PF00188">
    <property type="entry name" value="CAP"/>
    <property type="match status" value="1"/>
</dbReference>
<dbReference type="CDD" id="cd05381">
    <property type="entry name" value="CAP_PR-1"/>
    <property type="match status" value="1"/>
</dbReference>
<evidence type="ECO:0000256" key="4">
    <source>
        <dbReference type="ARBA" id="ARBA00023157"/>
    </source>
</evidence>
<keyword evidence="4" id="KW-1015">Disulfide bond</keyword>
<dbReference type="PROSITE" id="PS01010">
    <property type="entry name" value="CRISP_2"/>
    <property type="match status" value="1"/>
</dbReference>
<dbReference type="InterPro" id="IPR014044">
    <property type="entry name" value="CAP_dom"/>
</dbReference>
<protein>
    <recommendedName>
        <fullName evidence="6">SCP domain-containing protein</fullName>
    </recommendedName>
</protein>
<keyword evidence="3" id="KW-0611">Plant defense</keyword>
<organism evidence="7 8">
    <name type="scientific">Pisum sativum</name>
    <name type="common">Garden pea</name>
    <name type="synonym">Lathyrus oleraceus</name>
    <dbReference type="NCBI Taxonomy" id="3888"/>
    <lineage>
        <taxon>Eukaryota</taxon>
        <taxon>Viridiplantae</taxon>
        <taxon>Streptophyta</taxon>
        <taxon>Embryophyta</taxon>
        <taxon>Tracheophyta</taxon>
        <taxon>Spermatophyta</taxon>
        <taxon>Magnoliopsida</taxon>
        <taxon>eudicotyledons</taxon>
        <taxon>Gunneridae</taxon>
        <taxon>Pentapetalae</taxon>
        <taxon>rosids</taxon>
        <taxon>fabids</taxon>
        <taxon>Fabales</taxon>
        <taxon>Fabaceae</taxon>
        <taxon>Papilionoideae</taxon>
        <taxon>50 kb inversion clade</taxon>
        <taxon>NPAAA clade</taxon>
        <taxon>Hologalegina</taxon>
        <taxon>IRL clade</taxon>
        <taxon>Fabeae</taxon>
        <taxon>Lathyrus</taxon>
    </lineage>
</organism>
<gene>
    <name evidence="7" type="ORF">KIW84_072709</name>
</gene>
<keyword evidence="2 5" id="KW-0732">Signal</keyword>
<feature type="chain" id="PRO_5038403498" description="SCP domain-containing protein" evidence="5">
    <location>
        <begin position="23"/>
        <end position="159"/>
    </location>
</feature>
<dbReference type="Proteomes" id="UP001058974">
    <property type="component" value="Chromosome 7"/>
</dbReference>
<feature type="signal peptide" evidence="5">
    <location>
        <begin position="1"/>
        <end position="22"/>
    </location>
</feature>
<evidence type="ECO:0000256" key="1">
    <source>
        <dbReference type="ARBA" id="ARBA00009923"/>
    </source>
</evidence>
<name>A0A9D4VP76_PEA</name>
<proteinExistence type="inferred from homology"/>
<feature type="domain" description="SCP" evidence="6">
    <location>
        <begin position="24"/>
        <end position="155"/>
    </location>
</feature>
<evidence type="ECO:0000256" key="3">
    <source>
        <dbReference type="ARBA" id="ARBA00022821"/>
    </source>
</evidence>
<dbReference type="Gramene" id="Psat07G0270900-T1">
    <property type="protein sequence ID" value="KAI5386266.1"/>
    <property type="gene ID" value="KIW84_072709"/>
</dbReference>
<dbReference type="SMART" id="SM00198">
    <property type="entry name" value="SCP"/>
    <property type="match status" value="1"/>
</dbReference>
<evidence type="ECO:0000313" key="7">
    <source>
        <dbReference type="EMBL" id="KAI5386266.1"/>
    </source>
</evidence>
<comment type="similarity">
    <text evidence="1">Belongs to the CRISP family.</text>
</comment>
<reference evidence="7 8" key="1">
    <citation type="journal article" date="2022" name="Nat. Genet.">
        <title>Improved pea reference genome and pan-genome highlight genomic features and evolutionary characteristics.</title>
        <authorList>
            <person name="Yang T."/>
            <person name="Liu R."/>
            <person name="Luo Y."/>
            <person name="Hu S."/>
            <person name="Wang D."/>
            <person name="Wang C."/>
            <person name="Pandey M.K."/>
            <person name="Ge S."/>
            <person name="Xu Q."/>
            <person name="Li N."/>
            <person name="Li G."/>
            <person name="Huang Y."/>
            <person name="Saxena R.K."/>
            <person name="Ji Y."/>
            <person name="Li M."/>
            <person name="Yan X."/>
            <person name="He Y."/>
            <person name="Liu Y."/>
            <person name="Wang X."/>
            <person name="Xiang C."/>
            <person name="Varshney R.K."/>
            <person name="Ding H."/>
            <person name="Gao S."/>
            <person name="Zong X."/>
        </authorList>
    </citation>
    <scope>NUCLEOTIDE SEQUENCE [LARGE SCALE GENOMIC DNA]</scope>
    <source>
        <strain evidence="7 8">cv. Zhongwan 6</strain>
    </source>
</reference>
<dbReference type="SUPFAM" id="SSF55797">
    <property type="entry name" value="PR-1-like"/>
    <property type="match status" value="1"/>
</dbReference>
<dbReference type="InterPro" id="IPR018244">
    <property type="entry name" value="Allrgn_V5/Tpx1_CS"/>
</dbReference>
<evidence type="ECO:0000256" key="5">
    <source>
        <dbReference type="SAM" id="SignalP"/>
    </source>
</evidence>
<keyword evidence="8" id="KW-1185">Reference proteome</keyword>
<evidence type="ECO:0000313" key="8">
    <source>
        <dbReference type="Proteomes" id="UP001058974"/>
    </source>
</evidence>
<dbReference type="FunFam" id="3.40.33.10:FF:000006">
    <property type="entry name" value="Putative pathogenesis-related protein 1"/>
    <property type="match status" value="1"/>
</dbReference>